<name>Q10HG8_ORYSJ</name>
<dbReference type="EMBL" id="AC135502">
    <property type="protein sequence ID" value="AAV35808.1"/>
    <property type="molecule type" value="Genomic_DNA"/>
</dbReference>
<accession>Q10HG8</accession>
<proteinExistence type="predicted"/>
<dbReference type="Proteomes" id="UP000000763">
    <property type="component" value="Chromosome 3"/>
</dbReference>
<gene>
    <name evidence="1" type="ORF">OSJNBb0085A04.14</name>
</gene>
<dbReference type="AlphaFoldDB" id="Q10HG8"/>
<sequence length="51" mass="5748">MASSRLPPHRRLVEVLPGDLSEEIVEETQRWIKSAGTPLTHSSLALDLHWS</sequence>
<reference evidence="2" key="1">
    <citation type="journal article" date="2005" name="Nature">
        <title>The map-based sequence of the rice genome.</title>
        <authorList>
            <consortium name="International rice genome sequencing project (IRGSP)"/>
            <person name="Matsumoto T."/>
            <person name="Wu J."/>
            <person name="Kanamori H."/>
            <person name="Katayose Y."/>
            <person name="Fujisawa M."/>
            <person name="Namiki N."/>
            <person name="Mizuno H."/>
            <person name="Yamamoto K."/>
            <person name="Antonio B.A."/>
            <person name="Baba T."/>
            <person name="Sakata K."/>
            <person name="Nagamura Y."/>
            <person name="Aoki H."/>
            <person name="Arikawa K."/>
            <person name="Arita K."/>
            <person name="Bito T."/>
            <person name="Chiden Y."/>
            <person name="Fujitsuka N."/>
            <person name="Fukunaka R."/>
            <person name="Hamada M."/>
            <person name="Harada C."/>
            <person name="Hayashi A."/>
            <person name="Hijishita S."/>
            <person name="Honda M."/>
            <person name="Hosokawa S."/>
            <person name="Ichikawa Y."/>
            <person name="Idonuma A."/>
            <person name="Iijima M."/>
            <person name="Ikeda M."/>
            <person name="Ikeno M."/>
            <person name="Ito K."/>
            <person name="Ito S."/>
            <person name="Ito T."/>
            <person name="Ito Y."/>
            <person name="Ito Y."/>
            <person name="Iwabuchi A."/>
            <person name="Kamiya K."/>
            <person name="Karasawa W."/>
            <person name="Kurita K."/>
            <person name="Katagiri S."/>
            <person name="Kikuta A."/>
            <person name="Kobayashi H."/>
            <person name="Kobayashi N."/>
            <person name="Machita K."/>
            <person name="Maehara T."/>
            <person name="Masukawa M."/>
            <person name="Mizubayashi T."/>
            <person name="Mukai Y."/>
            <person name="Nagasaki H."/>
            <person name="Nagata Y."/>
            <person name="Naito S."/>
            <person name="Nakashima M."/>
            <person name="Nakama Y."/>
            <person name="Nakamichi Y."/>
            <person name="Nakamura M."/>
            <person name="Meguro A."/>
            <person name="Negishi M."/>
            <person name="Ohta I."/>
            <person name="Ohta T."/>
            <person name="Okamoto M."/>
            <person name="Ono N."/>
            <person name="Saji S."/>
            <person name="Sakaguchi M."/>
            <person name="Sakai K."/>
            <person name="Shibata M."/>
            <person name="Shimokawa T."/>
            <person name="Song J."/>
            <person name="Takazaki Y."/>
            <person name="Terasawa K."/>
            <person name="Tsugane M."/>
            <person name="Tsuji K."/>
            <person name="Ueda S."/>
            <person name="Waki K."/>
            <person name="Yamagata H."/>
            <person name="Yamamoto M."/>
            <person name="Yamamoto S."/>
            <person name="Yamane H."/>
            <person name="Yoshiki S."/>
            <person name="Yoshihara R."/>
            <person name="Yukawa K."/>
            <person name="Zhong H."/>
            <person name="Yano M."/>
            <person name="Yuan Q."/>
            <person name="Ouyang S."/>
            <person name="Liu J."/>
            <person name="Jones K.M."/>
            <person name="Gansberger K."/>
            <person name="Moffat K."/>
            <person name="Hill J."/>
            <person name="Bera J."/>
            <person name="Fadrosh D."/>
            <person name="Jin S."/>
            <person name="Johri S."/>
            <person name="Kim M."/>
            <person name="Overton L."/>
            <person name="Reardon M."/>
            <person name="Tsitrin T."/>
            <person name="Vuong H."/>
            <person name="Weaver B."/>
            <person name="Ciecko A."/>
            <person name="Tallon L."/>
            <person name="Jackson J."/>
            <person name="Pai G."/>
            <person name="Aken S.V."/>
            <person name="Utterback T."/>
            <person name="Reidmuller S."/>
            <person name="Feldblyum T."/>
            <person name="Hsiao J."/>
            <person name="Zismann V."/>
            <person name="Iobst S."/>
            <person name="de Vazeille A.R."/>
            <person name="Buell C.R."/>
            <person name="Ying K."/>
            <person name="Li Y."/>
            <person name="Lu T."/>
            <person name="Huang Y."/>
            <person name="Zhao Q."/>
            <person name="Feng Q."/>
            <person name="Zhang L."/>
            <person name="Zhu J."/>
            <person name="Weng Q."/>
            <person name="Mu J."/>
            <person name="Lu Y."/>
            <person name="Fan D."/>
            <person name="Liu Y."/>
            <person name="Guan J."/>
            <person name="Zhang Y."/>
            <person name="Yu S."/>
            <person name="Liu X."/>
            <person name="Zhang Y."/>
            <person name="Hong G."/>
            <person name="Han B."/>
            <person name="Choisne N."/>
            <person name="Demange N."/>
            <person name="Orjeda G."/>
            <person name="Samain S."/>
            <person name="Cattolico L."/>
            <person name="Pelletier E."/>
            <person name="Couloux A."/>
            <person name="Segurens B."/>
            <person name="Wincker P."/>
            <person name="D'Hont A."/>
            <person name="Scarpelli C."/>
            <person name="Weissenbach J."/>
            <person name="Salanoubat M."/>
            <person name="Quetier F."/>
            <person name="Yu Y."/>
            <person name="Kim H.R."/>
            <person name="Rambo T."/>
            <person name="Currie J."/>
            <person name="Collura K."/>
            <person name="Luo M."/>
            <person name="Yang T."/>
            <person name="Ammiraju J.S.S."/>
            <person name="Engler F."/>
            <person name="Soderlund C."/>
            <person name="Wing R.A."/>
            <person name="Palmer L.E."/>
            <person name="de la Bastide M."/>
            <person name="Spiegel L."/>
            <person name="Nascimento L."/>
            <person name="Zutavern T."/>
            <person name="O'Shaughnessy A."/>
            <person name="Dike S."/>
            <person name="Dedhia N."/>
            <person name="Preston R."/>
            <person name="Balija V."/>
            <person name="McCombie W.R."/>
            <person name="Chow T."/>
            <person name="Chen H."/>
            <person name="Chung M."/>
            <person name="Chen C."/>
            <person name="Shaw J."/>
            <person name="Wu H."/>
            <person name="Hsiao K."/>
            <person name="Chao Y."/>
            <person name="Chu M."/>
            <person name="Cheng C."/>
            <person name="Hour A."/>
            <person name="Lee P."/>
            <person name="Lin S."/>
            <person name="Lin Y."/>
            <person name="Liou J."/>
            <person name="Liu S."/>
            <person name="Hsing Y."/>
            <person name="Raghuvanshi S."/>
            <person name="Mohanty A."/>
            <person name="Bharti A.K."/>
            <person name="Gaur A."/>
            <person name="Gupta V."/>
            <person name="Kumar D."/>
            <person name="Ravi V."/>
            <person name="Vij S."/>
            <person name="Kapur A."/>
            <person name="Khurana P."/>
            <person name="Khurana P."/>
            <person name="Khurana J.P."/>
            <person name="Tyagi A.K."/>
            <person name="Gaikwad K."/>
            <person name="Singh A."/>
            <person name="Dalal V."/>
            <person name="Srivastava S."/>
            <person name="Dixit A."/>
            <person name="Pal A.K."/>
            <person name="Ghazi I.A."/>
            <person name="Yadav M."/>
            <person name="Pandit A."/>
            <person name="Bhargava A."/>
            <person name="Sureshbabu K."/>
            <person name="Batra K."/>
            <person name="Sharma T.R."/>
            <person name="Mohapatra T."/>
            <person name="Singh N.K."/>
            <person name="Messing J."/>
            <person name="Nelson A.B."/>
            <person name="Fuks G."/>
            <person name="Kavchok S."/>
            <person name="Keizer G."/>
            <person name="Linton E."/>
            <person name="Llaca V."/>
            <person name="Song R."/>
            <person name="Tanyolac B."/>
            <person name="Young S."/>
            <person name="Ho-Il K."/>
            <person name="Hahn J.H."/>
            <person name="Sangsakoo G."/>
            <person name="Vanavichit A."/>
            <person name="de Mattos Luiz.A.T."/>
            <person name="Zimmer P.D."/>
            <person name="Malone G."/>
            <person name="Dellagostin O."/>
            <person name="de Oliveira A.C."/>
            <person name="Bevan M."/>
            <person name="Bancroft I."/>
            <person name="Minx P."/>
            <person name="Cordum H."/>
            <person name="Wilson R."/>
            <person name="Cheng Z."/>
            <person name="Jin W."/>
            <person name="Jiang J."/>
            <person name="Leong S.A."/>
            <person name="Iwama H."/>
            <person name="Gojobori T."/>
            <person name="Itoh T."/>
            <person name="Niimura Y."/>
            <person name="Fujii Y."/>
            <person name="Habara T."/>
            <person name="Sakai H."/>
            <person name="Sato Y."/>
            <person name="Wilson G."/>
            <person name="Kumar K."/>
            <person name="McCouch S."/>
            <person name="Juretic N."/>
            <person name="Hoen D."/>
            <person name="Wright S."/>
            <person name="Bruskiewich R."/>
            <person name="Bureau T."/>
            <person name="Miyao A."/>
            <person name="Hirochika H."/>
            <person name="Nishikawa T."/>
            <person name="Kadowaki K."/>
            <person name="Sugiura M."/>
            <person name="Burr B."/>
            <person name="Sasaki T."/>
        </authorList>
    </citation>
    <scope>NUCLEOTIDE SEQUENCE [LARGE SCALE GENOMIC DNA]</scope>
    <source>
        <strain evidence="2">cv. Nipponbare</strain>
    </source>
</reference>
<evidence type="ECO:0000313" key="1">
    <source>
        <dbReference type="EMBL" id="AAV35808.1"/>
    </source>
</evidence>
<evidence type="ECO:0000313" key="2">
    <source>
        <dbReference type="Proteomes" id="UP000000763"/>
    </source>
</evidence>
<protein>
    <submittedName>
        <fullName evidence="1">Uncharacterized protein</fullName>
    </submittedName>
</protein>
<reference evidence="2" key="2">
    <citation type="journal article" date="2008" name="Nucleic Acids Res.">
        <title>The rice annotation project database (RAP-DB): 2008 update.</title>
        <authorList>
            <consortium name="The rice annotation project (RAP)"/>
        </authorList>
    </citation>
    <scope>GENOME REANNOTATION</scope>
    <source>
        <strain evidence="2">cv. Nipponbare</strain>
    </source>
</reference>
<organism evidence="1 2">
    <name type="scientific">Oryza sativa subsp. japonica</name>
    <name type="common">Rice</name>
    <dbReference type="NCBI Taxonomy" id="39947"/>
    <lineage>
        <taxon>Eukaryota</taxon>
        <taxon>Viridiplantae</taxon>
        <taxon>Streptophyta</taxon>
        <taxon>Embryophyta</taxon>
        <taxon>Tracheophyta</taxon>
        <taxon>Spermatophyta</taxon>
        <taxon>Magnoliopsida</taxon>
        <taxon>Liliopsida</taxon>
        <taxon>Poales</taxon>
        <taxon>Poaceae</taxon>
        <taxon>BOP clade</taxon>
        <taxon>Oryzoideae</taxon>
        <taxon>Oryzeae</taxon>
        <taxon>Oryzinae</taxon>
        <taxon>Oryza</taxon>
        <taxon>Oryza sativa</taxon>
    </lineage>
</organism>